<comment type="caution">
    <text evidence="2">The sequence shown here is derived from an EMBL/GenBank/DDBJ whole genome shotgun (WGS) entry which is preliminary data.</text>
</comment>
<evidence type="ECO:0000256" key="1">
    <source>
        <dbReference type="SAM" id="MobiDB-lite"/>
    </source>
</evidence>
<dbReference type="Proteomes" id="UP000555728">
    <property type="component" value="Unassembled WGS sequence"/>
</dbReference>
<dbReference type="AlphaFoldDB" id="A0A7W6WJR3"/>
<feature type="region of interest" description="Disordered" evidence="1">
    <location>
        <begin position="233"/>
        <end position="255"/>
    </location>
</feature>
<protein>
    <submittedName>
        <fullName evidence="2">Methionine biosynthesis protein MetW</fullName>
    </submittedName>
</protein>
<gene>
    <name evidence="2" type="ORF">GGD88_001017</name>
</gene>
<dbReference type="Gene3D" id="3.40.50.150">
    <property type="entry name" value="Vaccinia Virus protein VP39"/>
    <property type="match status" value="1"/>
</dbReference>
<feature type="compositionally biased region" description="Gly residues" evidence="1">
    <location>
        <begin position="16"/>
        <end position="30"/>
    </location>
</feature>
<proteinExistence type="predicted"/>
<feature type="compositionally biased region" description="Gly residues" evidence="1">
    <location>
        <begin position="240"/>
        <end position="255"/>
    </location>
</feature>
<name>A0A7W6WJR3_9PROT</name>
<dbReference type="CDD" id="cd02440">
    <property type="entry name" value="AdoMet_MTases"/>
    <property type="match status" value="1"/>
</dbReference>
<keyword evidence="3" id="KW-1185">Reference proteome</keyword>
<sequence>MHAPVVGPGTGWENNLGGGPEGGPGVSPAGGNGDLRFDLRLIADMVTPGARVLDVGCGDGALLQYLAVTKGVDGRGIELSMAGVRAAVRRGVSVIQGNADTDLADYPGGAFDYAILSQTLQATQRPREVLDHLLRVAAHAIVSFPNFGFWKARWHLVSKGRMPVTPGLPEEWWETPNIHFCTIKDFVALARRMDLVIEKGVALNENGTVNRLSATGPWANLLSAQAVFLLRRRDPKGGPVPNGGPNGGSNDGRRP</sequence>
<evidence type="ECO:0000313" key="2">
    <source>
        <dbReference type="EMBL" id="MBB4285300.1"/>
    </source>
</evidence>
<organism evidence="2 3">
    <name type="scientific">Roseospira goensis</name>
    <dbReference type="NCBI Taxonomy" id="391922"/>
    <lineage>
        <taxon>Bacteria</taxon>
        <taxon>Pseudomonadati</taxon>
        <taxon>Pseudomonadota</taxon>
        <taxon>Alphaproteobacteria</taxon>
        <taxon>Rhodospirillales</taxon>
        <taxon>Rhodospirillaceae</taxon>
        <taxon>Roseospira</taxon>
    </lineage>
</organism>
<dbReference type="EMBL" id="JACIGI010000006">
    <property type="protein sequence ID" value="MBB4285300.1"/>
    <property type="molecule type" value="Genomic_DNA"/>
</dbReference>
<dbReference type="SUPFAM" id="SSF53335">
    <property type="entry name" value="S-adenosyl-L-methionine-dependent methyltransferases"/>
    <property type="match status" value="1"/>
</dbReference>
<dbReference type="Pfam" id="PF07021">
    <property type="entry name" value="MetW"/>
    <property type="match status" value="1"/>
</dbReference>
<reference evidence="2 3" key="1">
    <citation type="submission" date="2020-08" db="EMBL/GenBank/DDBJ databases">
        <title>Genome sequencing of Purple Non-Sulfur Bacteria from various extreme environments.</title>
        <authorList>
            <person name="Mayer M."/>
        </authorList>
    </citation>
    <scope>NUCLEOTIDE SEQUENCE [LARGE SCALE GENOMIC DNA]</scope>
    <source>
        <strain evidence="2 3">JA135</strain>
    </source>
</reference>
<dbReference type="InterPro" id="IPR010743">
    <property type="entry name" value="Methionine_synth_MetW"/>
</dbReference>
<dbReference type="InterPro" id="IPR029063">
    <property type="entry name" value="SAM-dependent_MTases_sf"/>
</dbReference>
<accession>A0A7W6WJR3</accession>
<dbReference type="NCBIfam" id="TIGR02081">
    <property type="entry name" value="metW"/>
    <property type="match status" value="1"/>
</dbReference>
<feature type="region of interest" description="Disordered" evidence="1">
    <location>
        <begin position="1"/>
        <end position="30"/>
    </location>
</feature>
<evidence type="ECO:0000313" key="3">
    <source>
        <dbReference type="Proteomes" id="UP000555728"/>
    </source>
</evidence>